<sequence length="195" mass="21620">MKYLSLIRRRKDFSVGAFRDYYENQHVPLALSFFPPQLYRRNYPDPGVELPIDCLCEFAYPDGFDIEAAMGTSAGPALADDEGNFIERDSTCTAQATLLCGEPAATQTLASREFWLIPHGDAKPDSLREAFRCLPRELRDGACLETLQPFWCNHFPYVAMLSLETVSTGPLPAEFAALGAVRVKVNSCASRTTVA</sequence>
<dbReference type="RefSeq" id="WP_049339873.1">
    <property type="nucleotide sequence ID" value="NZ_JAAMRD010000019.1"/>
</dbReference>
<feature type="domain" description="EthD" evidence="1">
    <location>
        <begin position="12"/>
        <end position="88"/>
    </location>
</feature>
<comment type="caution">
    <text evidence="2">The sequence shown here is derived from an EMBL/GenBank/DDBJ whole genome shotgun (WGS) entry which is preliminary data.</text>
</comment>
<dbReference type="InterPro" id="IPR009799">
    <property type="entry name" value="EthD_dom"/>
</dbReference>
<dbReference type="SUPFAM" id="SSF54909">
    <property type="entry name" value="Dimeric alpha+beta barrel"/>
    <property type="match status" value="1"/>
</dbReference>
<dbReference type="Gene3D" id="3.30.70.100">
    <property type="match status" value="1"/>
</dbReference>
<protein>
    <submittedName>
        <fullName evidence="2">EthD domain-containing protein</fullName>
    </submittedName>
</protein>
<gene>
    <name evidence="2" type="ORF">G7024_19350</name>
</gene>
<evidence type="ECO:0000313" key="3">
    <source>
        <dbReference type="Proteomes" id="UP001138621"/>
    </source>
</evidence>
<dbReference type="Pfam" id="PF07110">
    <property type="entry name" value="EthD"/>
    <property type="match status" value="1"/>
</dbReference>
<proteinExistence type="predicted"/>
<dbReference type="InterPro" id="IPR011008">
    <property type="entry name" value="Dimeric_a/b-barrel"/>
</dbReference>
<organism evidence="2 3">
    <name type="scientific">Stutzerimonas stutzeri</name>
    <name type="common">Pseudomonas stutzeri</name>
    <dbReference type="NCBI Taxonomy" id="316"/>
    <lineage>
        <taxon>Bacteria</taxon>
        <taxon>Pseudomonadati</taxon>
        <taxon>Pseudomonadota</taxon>
        <taxon>Gammaproteobacteria</taxon>
        <taxon>Pseudomonadales</taxon>
        <taxon>Pseudomonadaceae</taxon>
        <taxon>Stutzerimonas</taxon>
    </lineage>
</organism>
<dbReference type="GO" id="GO:0016491">
    <property type="term" value="F:oxidoreductase activity"/>
    <property type="evidence" value="ECO:0007669"/>
    <property type="project" value="InterPro"/>
</dbReference>
<dbReference type="Proteomes" id="UP001138621">
    <property type="component" value="Unassembled WGS sequence"/>
</dbReference>
<dbReference type="AlphaFoldDB" id="A0AA40RVP8"/>
<evidence type="ECO:0000259" key="1">
    <source>
        <dbReference type="Pfam" id="PF07110"/>
    </source>
</evidence>
<name>A0AA40RVP8_STUST</name>
<evidence type="ECO:0000313" key="2">
    <source>
        <dbReference type="EMBL" id="MBA1306557.1"/>
    </source>
</evidence>
<accession>A0AA40RVP8</accession>
<reference evidence="2" key="1">
    <citation type="submission" date="2020-02" db="EMBL/GenBank/DDBJ databases">
        <title>Synteny-based analysis reveals conserved mechanism for high triclosan tolerance in Pseudomonas, as well as instances of horizontal transfer.</title>
        <authorList>
            <person name="Mcfarland A.G."/>
            <person name="Bertucci H.K."/>
            <person name="Litmann E."/>
            <person name="Shen J."/>
            <person name="Huttenhower C."/>
            <person name="Hartmann E.M."/>
        </authorList>
    </citation>
    <scope>NUCLEOTIDE SEQUENCE</scope>
    <source>
        <strain evidence="2">109A1</strain>
    </source>
</reference>
<dbReference type="EMBL" id="JAAMRD010000019">
    <property type="protein sequence ID" value="MBA1306557.1"/>
    <property type="molecule type" value="Genomic_DNA"/>
</dbReference>